<keyword evidence="6" id="KW-0408">Iron</keyword>
<dbReference type="PANTHER" id="PTHR32552:SF81">
    <property type="entry name" value="TONB-DEPENDENT OUTER MEMBRANE RECEPTOR"/>
    <property type="match status" value="1"/>
</dbReference>
<dbReference type="InterPro" id="IPR039426">
    <property type="entry name" value="TonB-dep_rcpt-like"/>
</dbReference>
<keyword evidence="9 11" id="KW-0472">Membrane</keyword>
<comment type="caution">
    <text evidence="16">The sequence shown here is derived from an EMBL/GenBank/DDBJ whole genome shotgun (WGS) entry which is preliminary data.</text>
</comment>
<evidence type="ECO:0000313" key="16">
    <source>
        <dbReference type="EMBL" id="MDY0748370.1"/>
    </source>
</evidence>
<evidence type="ECO:0000256" key="10">
    <source>
        <dbReference type="ARBA" id="ARBA00023237"/>
    </source>
</evidence>
<evidence type="ECO:0000256" key="4">
    <source>
        <dbReference type="ARBA" id="ARBA00022496"/>
    </source>
</evidence>
<evidence type="ECO:0000256" key="11">
    <source>
        <dbReference type="PROSITE-ProRule" id="PRU01360"/>
    </source>
</evidence>
<dbReference type="InterPro" id="IPR000531">
    <property type="entry name" value="Beta-barrel_TonB"/>
</dbReference>
<evidence type="ECO:0000256" key="8">
    <source>
        <dbReference type="ARBA" id="ARBA00023077"/>
    </source>
</evidence>
<evidence type="ECO:0000256" key="2">
    <source>
        <dbReference type="ARBA" id="ARBA00022448"/>
    </source>
</evidence>
<evidence type="ECO:0000313" key="17">
    <source>
        <dbReference type="Proteomes" id="UP001285263"/>
    </source>
</evidence>
<keyword evidence="8 12" id="KW-0798">TonB box</keyword>
<feature type="domain" description="TonB-dependent receptor-like beta-barrel" evidence="14">
    <location>
        <begin position="293"/>
        <end position="699"/>
    </location>
</feature>
<feature type="signal peptide" evidence="13">
    <location>
        <begin position="1"/>
        <end position="23"/>
    </location>
</feature>
<reference evidence="16 17" key="1">
    <citation type="submission" date="2023-11" db="EMBL/GenBank/DDBJ databases">
        <title>Paucibacter sp. nov., isolated from fresh soil in Korea.</title>
        <authorList>
            <person name="Le N.T.T."/>
        </authorList>
    </citation>
    <scope>NUCLEOTIDE SEQUENCE [LARGE SCALE GENOMIC DNA]</scope>
    <source>
        <strain evidence="16 17">R3-3</strain>
    </source>
</reference>
<dbReference type="Proteomes" id="UP001285263">
    <property type="component" value="Unassembled WGS sequence"/>
</dbReference>
<evidence type="ECO:0000256" key="12">
    <source>
        <dbReference type="RuleBase" id="RU003357"/>
    </source>
</evidence>
<evidence type="ECO:0000259" key="15">
    <source>
        <dbReference type="Pfam" id="PF07715"/>
    </source>
</evidence>
<feature type="domain" description="TonB-dependent receptor plug" evidence="15">
    <location>
        <begin position="43"/>
        <end position="154"/>
    </location>
</feature>
<keyword evidence="7" id="KW-0406">Ion transport</keyword>
<name>A0ABU5DPX0_9BURK</name>
<evidence type="ECO:0000256" key="9">
    <source>
        <dbReference type="ARBA" id="ARBA00023136"/>
    </source>
</evidence>
<comment type="similarity">
    <text evidence="11 12">Belongs to the TonB-dependent receptor family.</text>
</comment>
<dbReference type="Pfam" id="PF00593">
    <property type="entry name" value="TonB_dep_Rec_b-barrel"/>
    <property type="match status" value="1"/>
</dbReference>
<feature type="chain" id="PRO_5047376717" evidence="13">
    <location>
        <begin position="24"/>
        <end position="733"/>
    </location>
</feature>
<keyword evidence="5 11" id="KW-0812">Transmembrane</keyword>
<proteinExistence type="inferred from homology"/>
<evidence type="ECO:0000256" key="3">
    <source>
        <dbReference type="ARBA" id="ARBA00022452"/>
    </source>
</evidence>
<accession>A0ABU5DPX0</accession>
<dbReference type="PROSITE" id="PS52016">
    <property type="entry name" value="TONB_DEPENDENT_REC_3"/>
    <property type="match status" value="1"/>
</dbReference>
<evidence type="ECO:0000256" key="5">
    <source>
        <dbReference type="ARBA" id="ARBA00022692"/>
    </source>
</evidence>
<keyword evidence="10 11" id="KW-0998">Cell outer membrane</keyword>
<dbReference type="Gene3D" id="2.40.170.20">
    <property type="entry name" value="TonB-dependent receptor, beta-barrel domain"/>
    <property type="match status" value="1"/>
</dbReference>
<gene>
    <name evidence="16" type="ORF">SNE35_27980</name>
</gene>
<keyword evidence="16" id="KW-0675">Receptor</keyword>
<keyword evidence="13" id="KW-0732">Signal</keyword>
<dbReference type="Pfam" id="PF07715">
    <property type="entry name" value="Plug"/>
    <property type="match status" value="1"/>
</dbReference>
<keyword evidence="4" id="KW-0410">Iron transport</keyword>
<dbReference type="PANTHER" id="PTHR32552">
    <property type="entry name" value="FERRICHROME IRON RECEPTOR-RELATED"/>
    <property type="match status" value="1"/>
</dbReference>
<dbReference type="InterPro" id="IPR036942">
    <property type="entry name" value="Beta-barrel_TonB_sf"/>
</dbReference>
<evidence type="ECO:0000256" key="1">
    <source>
        <dbReference type="ARBA" id="ARBA00004571"/>
    </source>
</evidence>
<dbReference type="EMBL" id="JAXCLA010000010">
    <property type="protein sequence ID" value="MDY0748370.1"/>
    <property type="molecule type" value="Genomic_DNA"/>
</dbReference>
<dbReference type="RefSeq" id="WP_320426342.1">
    <property type="nucleotide sequence ID" value="NZ_JAXCLA010000010.1"/>
</dbReference>
<keyword evidence="3 11" id="KW-1134">Transmembrane beta strand</keyword>
<evidence type="ECO:0000256" key="13">
    <source>
        <dbReference type="SAM" id="SignalP"/>
    </source>
</evidence>
<evidence type="ECO:0000256" key="7">
    <source>
        <dbReference type="ARBA" id="ARBA00023065"/>
    </source>
</evidence>
<organism evidence="16 17">
    <name type="scientific">Roseateles agri</name>
    <dbReference type="NCBI Taxonomy" id="3098619"/>
    <lineage>
        <taxon>Bacteria</taxon>
        <taxon>Pseudomonadati</taxon>
        <taxon>Pseudomonadota</taxon>
        <taxon>Betaproteobacteria</taxon>
        <taxon>Burkholderiales</taxon>
        <taxon>Sphaerotilaceae</taxon>
        <taxon>Roseateles</taxon>
    </lineage>
</organism>
<keyword evidence="2 11" id="KW-0813">Transport</keyword>
<evidence type="ECO:0000256" key="6">
    <source>
        <dbReference type="ARBA" id="ARBA00023004"/>
    </source>
</evidence>
<dbReference type="SUPFAM" id="SSF56935">
    <property type="entry name" value="Porins"/>
    <property type="match status" value="1"/>
</dbReference>
<sequence length="733" mass="78716">MMMKPHTVAAACLMLAAALAAQAEEAASTLDNVTVIGKRARQARDIAGGVSAVSDEQLEAAGAQDLADYIQREPGVVFNSYQPGVSNVVVRGIATSSGNVQGQPTTGYFLNEIPLTEPGWTIVIPDIDTFDLARVEVLRGPQGTLFGSGSMGGAIQYIANVADPRGFDAAAETTISSTKNADLAYTAKAMVNVPIKENVLAVRAVAEYRKDPGWLDNVGTGEKGSNTTTLTGGRFSAVLTPSRDTTFTWLSLVQKTDSKDNAYRMPAVGDLQRDTTIAEPTDTRVSVHSLRMDQDLGGAKFTALAATQQKKQGWVFDFTPVRGAYNSDLQLDLTNPLYIADGGKSRSNSLELRLASASGGALEWLIGAMAFDTKKDLYEQLGSQGADAAFDASPLYGAGSGAVIAPDGSVFNAFYTKVKGRESALFGEATYALSPQWKLTAGGRFFRTKVDMTSTQVGFSTYPGAPIVTPSTVSEHGFNPKLSLAWSASPDLMVYALASEGFRFGTPNTPGLSTYPIPAGSKSDSLRNYELGMRSRWADGKVLLDATLFRIDWSDIQLRLQTPDFFAYAANGGKARSTGLEVSFQFKPNAALDWSTSLTWQHARLEEDLLILYYGTAPKGSQLPGTADWSINNRISYEFGGAYRPTLSLSHQFLSSGISDLNSAVPGAVPNKQGNYNLFDARYRMSFDKTDLTLFCSNLTDKRGVTRTVAEANGTGEGLVRPRTFGVTAHWQY</sequence>
<comment type="subcellular location">
    <subcellularLocation>
        <location evidence="1 11">Cell outer membrane</location>
        <topology evidence="1 11">Multi-pass membrane protein</topology>
    </subcellularLocation>
</comment>
<dbReference type="InterPro" id="IPR012910">
    <property type="entry name" value="Plug_dom"/>
</dbReference>
<evidence type="ECO:0000259" key="14">
    <source>
        <dbReference type="Pfam" id="PF00593"/>
    </source>
</evidence>
<keyword evidence="17" id="KW-1185">Reference proteome</keyword>
<protein>
    <submittedName>
        <fullName evidence="16">TonB-dependent receptor</fullName>
    </submittedName>
</protein>